<sequence length="120" mass="14062">MTSSVNSLIYIFLISLVVFLASLLACTLVCLMWRVLRRKRQSHSIKFVPGIETETVDMETRDRERNPSWLNEGFYLCSETRLRRRSRHCPATNLRSCPRSNVPYSRWTKPRRAPSRSITS</sequence>
<protein>
    <submittedName>
        <fullName evidence="3">Uncharacterized protein</fullName>
    </submittedName>
</protein>
<evidence type="ECO:0000256" key="1">
    <source>
        <dbReference type="SAM" id="MobiDB-lite"/>
    </source>
</evidence>
<gene>
    <name evidence="3" type="ORF">L596_011127</name>
</gene>
<dbReference type="Proteomes" id="UP000298663">
    <property type="component" value="Unassembled WGS sequence"/>
</dbReference>
<keyword evidence="2" id="KW-0472">Membrane</keyword>
<proteinExistence type="predicted"/>
<keyword evidence="2" id="KW-0812">Transmembrane</keyword>
<name>A0A4U5NTF1_STECR</name>
<reference evidence="3 4" key="2">
    <citation type="journal article" date="2019" name="G3 (Bethesda)">
        <title>Hybrid Assembly of the Genome of the Entomopathogenic Nematode Steinernema carpocapsae Identifies the X-Chromosome.</title>
        <authorList>
            <person name="Serra L."/>
            <person name="Macchietto M."/>
            <person name="Macias-Munoz A."/>
            <person name="McGill C.J."/>
            <person name="Rodriguez I.M."/>
            <person name="Rodriguez B."/>
            <person name="Murad R."/>
            <person name="Mortazavi A."/>
        </authorList>
    </citation>
    <scope>NUCLEOTIDE SEQUENCE [LARGE SCALE GENOMIC DNA]</scope>
    <source>
        <strain evidence="3 4">ALL</strain>
    </source>
</reference>
<dbReference type="AlphaFoldDB" id="A0A4U5NTF1"/>
<organism evidence="3 4">
    <name type="scientific">Steinernema carpocapsae</name>
    <name type="common">Entomopathogenic nematode</name>
    <dbReference type="NCBI Taxonomy" id="34508"/>
    <lineage>
        <taxon>Eukaryota</taxon>
        <taxon>Metazoa</taxon>
        <taxon>Ecdysozoa</taxon>
        <taxon>Nematoda</taxon>
        <taxon>Chromadorea</taxon>
        <taxon>Rhabditida</taxon>
        <taxon>Tylenchina</taxon>
        <taxon>Panagrolaimomorpha</taxon>
        <taxon>Strongyloidoidea</taxon>
        <taxon>Steinernematidae</taxon>
        <taxon>Steinernema</taxon>
    </lineage>
</organism>
<feature type="transmembrane region" description="Helical" evidence="2">
    <location>
        <begin position="12"/>
        <end position="36"/>
    </location>
</feature>
<keyword evidence="4" id="KW-1185">Reference proteome</keyword>
<reference evidence="3 4" key="1">
    <citation type="journal article" date="2015" name="Genome Biol.">
        <title>Comparative genomics of Steinernema reveals deeply conserved gene regulatory networks.</title>
        <authorList>
            <person name="Dillman A.R."/>
            <person name="Macchietto M."/>
            <person name="Porter C.F."/>
            <person name="Rogers A."/>
            <person name="Williams B."/>
            <person name="Antoshechkin I."/>
            <person name="Lee M.M."/>
            <person name="Goodwin Z."/>
            <person name="Lu X."/>
            <person name="Lewis E.E."/>
            <person name="Goodrich-Blair H."/>
            <person name="Stock S.P."/>
            <person name="Adams B.J."/>
            <person name="Sternberg P.W."/>
            <person name="Mortazavi A."/>
        </authorList>
    </citation>
    <scope>NUCLEOTIDE SEQUENCE [LARGE SCALE GENOMIC DNA]</scope>
    <source>
        <strain evidence="3 4">ALL</strain>
    </source>
</reference>
<evidence type="ECO:0000313" key="3">
    <source>
        <dbReference type="EMBL" id="TKR86552.1"/>
    </source>
</evidence>
<accession>A0A4U5NTF1</accession>
<dbReference type="EMBL" id="AZBU02000003">
    <property type="protein sequence ID" value="TKR86552.1"/>
    <property type="molecule type" value="Genomic_DNA"/>
</dbReference>
<evidence type="ECO:0000256" key="2">
    <source>
        <dbReference type="SAM" id="Phobius"/>
    </source>
</evidence>
<keyword evidence="2" id="KW-1133">Transmembrane helix</keyword>
<comment type="caution">
    <text evidence="3">The sequence shown here is derived from an EMBL/GenBank/DDBJ whole genome shotgun (WGS) entry which is preliminary data.</text>
</comment>
<evidence type="ECO:0000313" key="4">
    <source>
        <dbReference type="Proteomes" id="UP000298663"/>
    </source>
</evidence>
<feature type="region of interest" description="Disordered" evidence="1">
    <location>
        <begin position="99"/>
        <end position="120"/>
    </location>
</feature>